<evidence type="ECO:0000313" key="2">
    <source>
        <dbReference type="Proteomes" id="UP000805193"/>
    </source>
</evidence>
<proteinExistence type="predicted"/>
<protein>
    <submittedName>
        <fullName evidence="1">Uncharacterized protein</fullName>
    </submittedName>
</protein>
<accession>A0AC60PRM3</accession>
<dbReference type="EMBL" id="JABSTQ010010121">
    <property type="protein sequence ID" value="KAG0423264.1"/>
    <property type="molecule type" value="Genomic_DNA"/>
</dbReference>
<name>A0AC60PRM3_IXOPE</name>
<dbReference type="Proteomes" id="UP000805193">
    <property type="component" value="Unassembled WGS sequence"/>
</dbReference>
<sequence length="227" mass="25401">MAEFSTVEDLTPLEVEILRRTADLGMISYDATPTCDVDDSSASESCSGSEDDKTQTFSGVLRFAVGASRNFSVLEASFVFERRRGYHFLYGYLPSSLIVCGSWVLLWLKLEIPQAIAALGAVKLLAMVSLASSVRGTIPRVSYVKAIDVWFATCIMFVFALLTVATTAHYLVRVRMRPLCVRRFDHWVGNTYYVPMRLLHADGDLRQVVCRRVYPAAVRKQQGRRAA</sequence>
<evidence type="ECO:0000313" key="1">
    <source>
        <dbReference type="EMBL" id="KAG0423264.1"/>
    </source>
</evidence>
<comment type="caution">
    <text evidence="1">The sequence shown here is derived from an EMBL/GenBank/DDBJ whole genome shotgun (WGS) entry which is preliminary data.</text>
</comment>
<reference evidence="1 2" key="1">
    <citation type="journal article" date="2020" name="Cell">
        <title>Large-Scale Comparative Analyses of Tick Genomes Elucidate Their Genetic Diversity and Vector Capacities.</title>
        <authorList>
            <consortium name="Tick Genome and Microbiome Consortium (TIGMIC)"/>
            <person name="Jia N."/>
            <person name="Wang J."/>
            <person name="Shi W."/>
            <person name="Du L."/>
            <person name="Sun Y."/>
            <person name="Zhan W."/>
            <person name="Jiang J.F."/>
            <person name="Wang Q."/>
            <person name="Zhang B."/>
            <person name="Ji P."/>
            <person name="Bell-Sakyi L."/>
            <person name="Cui X.M."/>
            <person name="Yuan T.T."/>
            <person name="Jiang B.G."/>
            <person name="Yang W.F."/>
            <person name="Lam T.T."/>
            <person name="Chang Q.C."/>
            <person name="Ding S.J."/>
            <person name="Wang X.J."/>
            <person name="Zhu J.G."/>
            <person name="Ruan X.D."/>
            <person name="Zhao L."/>
            <person name="Wei J.T."/>
            <person name="Ye R.Z."/>
            <person name="Que T.C."/>
            <person name="Du C.H."/>
            <person name="Zhou Y.H."/>
            <person name="Cheng J.X."/>
            <person name="Dai P.F."/>
            <person name="Guo W.B."/>
            <person name="Han X.H."/>
            <person name="Huang E.J."/>
            <person name="Li L.F."/>
            <person name="Wei W."/>
            <person name="Gao Y.C."/>
            <person name="Liu J.Z."/>
            <person name="Shao H.Z."/>
            <person name="Wang X."/>
            <person name="Wang C.C."/>
            <person name="Yang T.C."/>
            <person name="Huo Q.B."/>
            <person name="Li W."/>
            <person name="Chen H.Y."/>
            <person name="Chen S.E."/>
            <person name="Zhou L.G."/>
            <person name="Ni X.B."/>
            <person name="Tian J.H."/>
            <person name="Sheng Y."/>
            <person name="Liu T."/>
            <person name="Pan Y.S."/>
            <person name="Xia L.Y."/>
            <person name="Li J."/>
            <person name="Zhao F."/>
            <person name="Cao W.C."/>
        </authorList>
    </citation>
    <scope>NUCLEOTIDE SEQUENCE [LARGE SCALE GENOMIC DNA]</scope>
    <source>
        <strain evidence="1">Iper-2018</strain>
    </source>
</reference>
<gene>
    <name evidence="1" type="ORF">HPB47_000947</name>
</gene>
<organism evidence="1 2">
    <name type="scientific">Ixodes persulcatus</name>
    <name type="common">Taiga tick</name>
    <dbReference type="NCBI Taxonomy" id="34615"/>
    <lineage>
        <taxon>Eukaryota</taxon>
        <taxon>Metazoa</taxon>
        <taxon>Ecdysozoa</taxon>
        <taxon>Arthropoda</taxon>
        <taxon>Chelicerata</taxon>
        <taxon>Arachnida</taxon>
        <taxon>Acari</taxon>
        <taxon>Parasitiformes</taxon>
        <taxon>Ixodida</taxon>
        <taxon>Ixodoidea</taxon>
        <taxon>Ixodidae</taxon>
        <taxon>Ixodinae</taxon>
        <taxon>Ixodes</taxon>
    </lineage>
</organism>
<keyword evidence="2" id="KW-1185">Reference proteome</keyword>